<dbReference type="GO" id="GO:0031177">
    <property type="term" value="F:phosphopantetheine binding"/>
    <property type="evidence" value="ECO:0007669"/>
    <property type="project" value="TreeGrafter"/>
</dbReference>
<dbReference type="Gene3D" id="1.10.1200.10">
    <property type="entry name" value="ACP-like"/>
    <property type="match status" value="4"/>
</dbReference>
<organism evidence="4 7">
    <name type="scientific">Adineta steineri</name>
    <dbReference type="NCBI Taxonomy" id="433720"/>
    <lineage>
        <taxon>Eukaryota</taxon>
        <taxon>Metazoa</taxon>
        <taxon>Spiralia</taxon>
        <taxon>Gnathifera</taxon>
        <taxon>Rotifera</taxon>
        <taxon>Eurotatoria</taxon>
        <taxon>Bdelloidea</taxon>
        <taxon>Adinetida</taxon>
        <taxon>Adinetidae</taxon>
        <taxon>Adineta</taxon>
    </lineage>
</organism>
<dbReference type="SUPFAM" id="SSF52777">
    <property type="entry name" value="CoA-dependent acyltransferases"/>
    <property type="match status" value="6"/>
</dbReference>
<comment type="caution">
    <text evidence="4">The sequence shown here is derived from an EMBL/GenBank/DDBJ whole genome shotgun (WGS) entry which is preliminary data.</text>
</comment>
<dbReference type="PROSITE" id="PS50075">
    <property type="entry name" value="CARRIER"/>
    <property type="match status" value="3"/>
</dbReference>
<dbReference type="SUPFAM" id="SSF54373">
    <property type="entry name" value="FAD-linked reductases, C-terminal domain"/>
    <property type="match status" value="1"/>
</dbReference>
<dbReference type="Pfam" id="PF00668">
    <property type="entry name" value="Condensation"/>
    <property type="match status" value="3"/>
</dbReference>
<dbReference type="InterPro" id="IPR001242">
    <property type="entry name" value="Condensation_dom"/>
</dbReference>
<dbReference type="Gene3D" id="3.30.559.30">
    <property type="entry name" value="Nonribosomal peptide synthetase, condensation domain"/>
    <property type="match status" value="3"/>
</dbReference>
<dbReference type="Gene3D" id="3.30.300.30">
    <property type="match status" value="4"/>
</dbReference>
<dbReference type="Gene3D" id="3.40.50.980">
    <property type="match status" value="4"/>
</dbReference>
<dbReference type="SUPFAM" id="SSF51905">
    <property type="entry name" value="FAD/NAD(P)-binding domain"/>
    <property type="match status" value="1"/>
</dbReference>
<dbReference type="Pfam" id="PF00550">
    <property type="entry name" value="PP-binding"/>
    <property type="match status" value="2"/>
</dbReference>
<accession>A0A815HNP5</accession>
<dbReference type="InterPro" id="IPR045851">
    <property type="entry name" value="AMP-bd_C_sf"/>
</dbReference>
<evidence type="ECO:0000259" key="3">
    <source>
        <dbReference type="PROSITE" id="PS50075"/>
    </source>
</evidence>
<dbReference type="EMBL" id="CAJNOI010000850">
    <property type="protein sequence ID" value="CAF1354197.1"/>
    <property type="molecule type" value="Genomic_DNA"/>
</dbReference>
<dbReference type="EMBL" id="CAJNOM010001205">
    <property type="protein sequence ID" value="CAF1598024.1"/>
    <property type="molecule type" value="Genomic_DNA"/>
</dbReference>
<keyword evidence="2" id="KW-0597">Phosphoprotein</keyword>
<reference evidence="4" key="1">
    <citation type="submission" date="2021-02" db="EMBL/GenBank/DDBJ databases">
        <authorList>
            <person name="Nowell W R."/>
        </authorList>
    </citation>
    <scope>NUCLEOTIDE SEQUENCE</scope>
</reference>
<evidence type="ECO:0000313" key="6">
    <source>
        <dbReference type="Proteomes" id="UP000663832"/>
    </source>
</evidence>
<dbReference type="Pfam" id="PF01494">
    <property type="entry name" value="FAD_binding_3"/>
    <property type="match status" value="1"/>
</dbReference>
<dbReference type="Proteomes" id="UP000663832">
    <property type="component" value="Unassembled WGS sequence"/>
</dbReference>
<dbReference type="Pfam" id="PF00501">
    <property type="entry name" value="AMP-binding"/>
    <property type="match status" value="3"/>
</dbReference>
<dbReference type="PANTHER" id="PTHR45527:SF1">
    <property type="entry name" value="FATTY ACID SYNTHASE"/>
    <property type="match status" value="1"/>
</dbReference>
<sequence>MCAGGLYCPLNPADPPERLVTLLEQTQGQYVLIHQKTREKFPSAAVQHFILLDDILLPWLDVKDIGNLPVCSDDDPIYIICTSGTTGRSKVVVHTHKSFSASTAAFIHWHIDMYTFRDQILQVATCSWNLHLTEISMPLVSGGTLVLFRPGGHLDMGYFCQTLIHQQVTTLTIGPGIIRAFTNYLEITQRLETFQSVRNLCTTGETVKAQEWIRFIYFLSSSNVRVIPEYGMSECNGVLGCQLLDITDTAAYIGSPLPGVQCLLINEHGQTINNTDNSGEIGQVYIGGPTLFKCYLNDPELTDKMLVTIGSQVYLRTGDLARYSALGELVHVGRVDFQLKVRGQRVETVEIENTIIDFSPDNISNCLVIKMPQNDDLLIAYIISNDFELPIEEIRDYCNKHLSQYKVPSYYVVLDKFPLNTNGKIDRKQLPFPSLHGDPIANFVQTEDQPMSKLEEEVHSLWCSTLRLDVVPRHMNCFALGGSSLSVMQLFNYYQFHLAPDKQLNVLDFFVKPTITEHARLLINNSKAPAYIFSSPLHLVQGMASSAQQRLWIDEKVRFNESVNRQTSIYNELLVYKLSSNTTFCTHRLRQALIFIVAKHTILRTALIYDEIELKQKVQPTSSDLYSFEVTYIENDDHLKQILYDEETNRSLFDLEQGRVFRCHILRRSSNNKDDTNLKQNDIILFNFHHTAIDGSSITIFINDLRQALINQQSSYSTEGNITYLDYAQYERMEDWSSARQYWSSVLTTLNNSFDQQNSSVRTGNGYTVTFDLDYDLVMNLNCFMSQSNSTLFQVGLATFFSFLFKMNNSQQLDFCTGIVVANRSQYQLQNMIGFFANTLPFCLKIDPYESFTQLCYRIQQLWLDILPHTHLPYQEIVKLDPKLGSSFLQTFFNVSRIIDNSEQNIELDKETTLNMVDHNLLFGNTAKFDMTCTIHEHCQNKTIYVSLNASLDVYDESTISMMGSRLKIMFEQLFSVPYIHQFSLLLPHETKLIHDLNDTFLDYAQIGCIHWDFACQAHLHPQKVALGLENGTMTYGELLYYAQQLANHLINNCSVRPGQTVCQLIERSFEMVIGMIGIWMSGGVYNPLNLHDSQTQRNTCIRQTDAHFVLVHQRTHDEPLSGCSIINVDQVIGFTQMNKEVATCIDSVNVTSEHISCIIFTSDLLGLPKAVQIRHRNFISCNRSNIMQQTDVVLHHTSVTFNVHLSEIAGALIMGGQVVLLHPNGDLNMKLFSQTIHRQQVTILNIVSSSLTILTNYIRITNNNEYLKTLRCISFAKCTGAVTQYMITTNKDDVEFLPIGRPMPNTHIYLLDDYLQPIIPGVQTGQIVIGGVGLFAGYYGREDLTHAVLCEFTGEVCYKTGDLGWLNTANGQLEFRGHRDHHAKLRSQPIELEKVEAILMEMATCCAVIKAKYEEADYLVAYVQTTHTIQDLKQHCVARLPFYMIPSIFMICDILPVDQNGSINQKDLPPPDFTRLSILSNENIVPRTEMEQRVYKIWHQALANVDSIPSILTSFFSLGDDPESFIKLFCLYSTNFKHTVPITTFLQQPTIAEHARLLIENATLETTCDRSHSIDITESPASFAQARIWCDERIRFDPDKPQIAIYNVPFVYRLQSTHTLSIKQLRHALHLTVNKHPSLHTSLHFDPEKNLLMQRVITHEDEYTNSMFSIIETNYETSEQLNEILHDEKRNPHLFDLAQGLVFRCHIIYYKKISSNDLLSDKDVLIFNFHHASFDFPSMEVFHHDLSQAYTTGQLSFNDGNTLLRYIDYAVIEQQMSMTGARMFWLDALHDCKLDQPLSLPFDRYHLSNEHRTSRGTSVSFDFGQDLSQHFLNHASSDNISLEHLTFAIYFIFLFKLTNGQTDLCIAMNINNNRYRDEFKSIIGLFENVIPLRCQLDPQWCFPQLLEHIQEIKTNSMKYSYFPLQRILNQHPHISKHAFLDTSLEFISLMKHPQKLAVELDEQSLTYCELLHYVQVLSLSLLSDYLITPGEIVCQCVERSLSMVIGIMAIEMAGGVYCPLSPRDPQHRLHALTQQTQSRLVLVHHLTKIKFDDDVVSLNIDSILNVNNMVSDMNYNCLSSWIMKGEEIAYIIFTSGSSGIPKAVQLRQQNFINSIIALVQINTLHESDIVIQIASSTFDAHVQEIVGSLICGATIVMLHPQGESMSSAFIKILMQFVAQSCRIWNLYGPAEATLGTSCHLIDVIADMHDLPIGKPLPRYMCLVLNNYLQPVMIQKEGEILVGGLGVFAGYLGRNDLTAKALIEIDDELFYRTGDLVRMDNNGLLHYQGRKDHQIKLHGQRIELGEIKRCLLSMTTISACVVMKWKDDYLVAYVQSSHINEEQIRQHCQSHLPPHMIPSIFIILDKLPLNSNGKIDRKLLPPPHFSSIHLTDSLQLLLPTNDIEVSIHHIWCEILKQNHISADTNIFTIGGHSLLIMQIFHRYKIEFHLQTNTLSISNLFQQPTIIHHAQLIQQSINTIHTLDDYAWSSLHLIQAPASFAQERIFLDEQIRFPSKHHNFMYVIPLVYRILSTNNHLSIDRLHRALHTVVAKHRVLRTGFYLDINGMIIQHCLDINATINDQEPYGFSVVDIDSDVESNEVAKKIISRSDLFDLSKGRVLNCHIVHRHDFNDLSYNKDTLVMGDLIIFLIHHIVFDGASVSTFLNDLSLAYTNDCMLHVDENAIQCIDSTVYERLMDMTQSHEFWNSQLKDYNFTRSLSLPVDRYCLSTDYRSGLHFFTEICFDDDISTAFLEYATLHHITPFQLAMSIFYAFLFKLTDGQDDLCFSCLHANRYRTELQNIIGMFVATLPFRIQINSHWSFENLAKHAQENCLSIFQHTHYPLQHILADFRRNYSNVSFLDILFELVTVSPDINKLSLDGSNLKQVSLERLCEAVLFDVDVIFVYDPTVETGKLSCYVYGSRDVFDETTVNKIGRKLQAVFSQIFTTKSRVNQIDKLSLALPDEIEVMQKVTFHHLSDINNKDYQIKSHGQRIELGEIEQCLLNTSISACVVMKWDDDRLIAYVESCDMTEKELYEYCQSHLPFYMIPSMFIILENLPRNNDGTVDQDLLRKSHLATMIKTDSLLLIQLEARLLHIFSQALGCESPDVTQPFSEMGGTSLDVLRMLSLIQKDICPIINGSHLFANPSIQKLTRTIESLLAISNKITLPFMESIPLTPYVPLRVAIIGCDIGGLSAAIALRRHGHEVTVYEHAHFASEVGASVSIAANGTKFLEEWGINTVAGRSVILQKLIMRNWTDGTINDVYNLSDYKEKWGYVYNAFHRTDLHEQLHIKAKALGVMIVIDHKAIDVDCVNRTVTFDTGSKISVDLIIGADGIRSTVRSLIGIVAKMTPSTSACHRCSIPTSRVKQLGLKDFSPNSAIEFWGGFDINKIVLAPCCAGEIISFYCFSPPSYNHQSEEGWNFSATPSMLIERFPDLDPDLLAIFKHCEDIKLWKLAIHEPYPYWVKGCVALLGDAAHPMLPDQSQGVCMEIEDAAALGIIFSPKYWGNKILTVERGLKMYELLRKTRATRVQETSVRVPENFNEKIGWSSQGNHDAQQSAATKLTIDEINAYDMQKHLDDLLN</sequence>
<protein>
    <recommendedName>
        <fullName evidence="3">Carrier domain-containing protein</fullName>
    </recommendedName>
</protein>
<dbReference type="Gene3D" id="3.40.50.12780">
    <property type="entry name" value="N-terminal domain of ligase-like"/>
    <property type="match status" value="2"/>
</dbReference>
<gene>
    <name evidence="4" type="ORF">BJG266_LOCUS35125</name>
    <name evidence="5" type="ORF">QVE165_LOCUS52208</name>
</gene>
<dbReference type="InterPro" id="IPR000873">
    <property type="entry name" value="AMP-dep_synth/lig_dom"/>
</dbReference>
<dbReference type="GO" id="GO:0043041">
    <property type="term" value="P:amino acid activation for nonribosomal peptide biosynthetic process"/>
    <property type="evidence" value="ECO:0007669"/>
    <property type="project" value="TreeGrafter"/>
</dbReference>
<dbReference type="Gene3D" id="3.50.50.60">
    <property type="entry name" value="FAD/NAD(P)-binding domain"/>
    <property type="match status" value="1"/>
</dbReference>
<dbReference type="Gene3D" id="2.30.38.10">
    <property type="entry name" value="Luciferase, Domain 3"/>
    <property type="match status" value="1"/>
</dbReference>
<dbReference type="GO" id="GO:0005737">
    <property type="term" value="C:cytoplasm"/>
    <property type="evidence" value="ECO:0007669"/>
    <property type="project" value="TreeGrafter"/>
</dbReference>
<dbReference type="InterPro" id="IPR020845">
    <property type="entry name" value="AMP-binding_CS"/>
</dbReference>
<dbReference type="GO" id="GO:0044550">
    <property type="term" value="P:secondary metabolite biosynthetic process"/>
    <property type="evidence" value="ECO:0007669"/>
    <property type="project" value="TreeGrafter"/>
</dbReference>
<dbReference type="InterPro" id="IPR036188">
    <property type="entry name" value="FAD/NAD-bd_sf"/>
</dbReference>
<dbReference type="InterPro" id="IPR009081">
    <property type="entry name" value="PP-bd_ACP"/>
</dbReference>
<dbReference type="Gene3D" id="3.30.559.10">
    <property type="entry name" value="Chloramphenicol acetyltransferase-like domain"/>
    <property type="match status" value="3"/>
</dbReference>
<dbReference type="InterPro" id="IPR036736">
    <property type="entry name" value="ACP-like_sf"/>
</dbReference>
<dbReference type="InterPro" id="IPR023213">
    <property type="entry name" value="CAT-like_dom_sf"/>
</dbReference>
<dbReference type="GO" id="GO:0003824">
    <property type="term" value="F:catalytic activity"/>
    <property type="evidence" value="ECO:0007669"/>
    <property type="project" value="InterPro"/>
</dbReference>
<feature type="domain" description="Carrier" evidence="3">
    <location>
        <begin position="449"/>
        <end position="526"/>
    </location>
</feature>
<dbReference type="PROSITE" id="PS00455">
    <property type="entry name" value="AMP_BINDING"/>
    <property type="match status" value="2"/>
</dbReference>
<dbReference type="PRINTS" id="PR00420">
    <property type="entry name" value="RNGMNOXGNASE"/>
</dbReference>
<proteinExistence type="predicted"/>
<dbReference type="NCBIfam" id="NF003417">
    <property type="entry name" value="PRK04813.1"/>
    <property type="match status" value="6"/>
</dbReference>
<evidence type="ECO:0000313" key="7">
    <source>
        <dbReference type="Proteomes" id="UP000663877"/>
    </source>
</evidence>
<dbReference type="OrthoDB" id="10045361at2759"/>
<feature type="domain" description="Carrier" evidence="3">
    <location>
        <begin position="2398"/>
        <end position="2476"/>
    </location>
</feature>
<keyword evidence="1" id="KW-0596">Phosphopantetheine</keyword>
<dbReference type="InterPro" id="IPR042099">
    <property type="entry name" value="ANL_N_sf"/>
</dbReference>
<name>A0A815HNP5_9BILA</name>
<dbReference type="InterPro" id="IPR025110">
    <property type="entry name" value="AMP-bd_C"/>
</dbReference>
<dbReference type="SUPFAM" id="SSF47336">
    <property type="entry name" value="ACP-like"/>
    <property type="match status" value="4"/>
</dbReference>
<evidence type="ECO:0000256" key="1">
    <source>
        <dbReference type="ARBA" id="ARBA00022450"/>
    </source>
</evidence>
<dbReference type="GO" id="GO:0071949">
    <property type="term" value="F:FAD binding"/>
    <property type="evidence" value="ECO:0007669"/>
    <property type="project" value="InterPro"/>
</dbReference>
<keyword evidence="6" id="KW-1185">Reference proteome</keyword>
<evidence type="ECO:0000256" key="2">
    <source>
        <dbReference type="ARBA" id="ARBA00022553"/>
    </source>
</evidence>
<feature type="domain" description="Carrier" evidence="3">
    <location>
        <begin position="3083"/>
        <end position="3158"/>
    </location>
</feature>
<dbReference type="Pfam" id="PF13193">
    <property type="entry name" value="AMP-binding_C"/>
    <property type="match status" value="1"/>
</dbReference>
<dbReference type="SUPFAM" id="SSF56801">
    <property type="entry name" value="Acetyl-CoA synthetase-like"/>
    <property type="match status" value="4"/>
</dbReference>
<evidence type="ECO:0000313" key="4">
    <source>
        <dbReference type="EMBL" id="CAF1354197.1"/>
    </source>
</evidence>
<dbReference type="PANTHER" id="PTHR45527">
    <property type="entry name" value="NONRIBOSOMAL PEPTIDE SYNTHETASE"/>
    <property type="match status" value="1"/>
</dbReference>
<evidence type="ECO:0000313" key="5">
    <source>
        <dbReference type="EMBL" id="CAF1598024.1"/>
    </source>
</evidence>
<dbReference type="InterPro" id="IPR002938">
    <property type="entry name" value="FAD-bd"/>
</dbReference>
<dbReference type="Proteomes" id="UP000663877">
    <property type="component" value="Unassembled WGS sequence"/>
</dbReference>